<keyword evidence="1" id="KW-0732">Signal</keyword>
<name>A0AAN6MYC9_9PEZI</name>
<evidence type="ECO:0000256" key="1">
    <source>
        <dbReference type="SAM" id="SignalP"/>
    </source>
</evidence>
<sequence length="217" mass="23735">MHYYLFTLVVAAPMLCIAALQSYLGTCAIQPTWKAENKLTIVPLNETARTGLIDPVLEEVGNRFANEFYANISHDGKPGSCFKCLSTIYKESPCVYRAIKAHRFLPELLQCGVRKADICKCVDCLPKVLEQFVKPFCGSKTPSEPEKQVISAADFVRVGKYDLAIQGYRGDLMKYHVEEVKNLGCIVGSSCGSCSCCIGACVHVPLDDYVCAGASNS</sequence>
<evidence type="ECO:0000313" key="3">
    <source>
        <dbReference type="Proteomes" id="UP001303473"/>
    </source>
</evidence>
<accession>A0AAN6MYC9</accession>
<comment type="caution">
    <text evidence="2">The sequence shown here is derived from an EMBL/GenBank/DDBJ whole genome shotgun (WGS) entry which is preliminary data.</text>
</comment>
<dbReference type="EMBL" id="MU853907">
    <property type="protein sequence ID" value="KAK3935785.1"/>
    <property type="molecule type" value="Genomic_DNA"/>
</dbReference>
<protein>
    <submittedName>
        <fullName evidence="2">Uncharacterized protein</fullName>
    </submittedName>
</protein>
<proteinExistence type="predicted"/>
<reference evidence="3" key="1">
    <citation type="journal article" date="2023" name="Mol. Phylogenet. Evol.">
        <title>Genome-scale phylogeny and comparative genomics of the fungal order Sordariales.</title>
        <authorList>
            <person name="Hensen N."/>
            <person name="Bonometti L."/>
            <person name="Westerberg I."/>
            <person name="Brannstrom I.O."/>
            <person name="Guillou S."/>
            <person name="Cros-Aarteil S."/>
            <person name="Calhoun S."/>
            <person name="Haridas S."/>
            <person name="Kuo A."/>
            <person name="Mondo S."/>
            <person name="Pangilinan J."/>
            <person name="Riley R."/>
            <person name="LaButti K."/>
            <person name="Andreopoulos B."/>
            <person name="Lipzen A."/>
            <person name="Chen C."/>
            <person name="Yan M."/>
            <person name="Daum C."/>
            <person name="Ng V."/>
            <person name="Clum A."/>
            <person name="Steindorff A."/>
            <person name="Ohm R.A."/>
            <person name="Martin F."/>
            <person name="Silar P."/>
            <person name="Natvig D.O."/>
            <person name="Lalanne C."/>
            <person name="Gautier V."/>
            <person name="Ament-Velasquez S.L."/>
            <person name="Kruys A."/>
            <person name="Hutchinson M.I."/>
            <person name="Powell A.J."/>
            <person name="Barry K."/>
            <person name="Miller A.N."/>
            <person name="Grigoriev I.V."/>
            <person name="Debuchy R."/>
            <person name="Gladieux P."/>
            <person name="Hiltunen Thoren M."/>
            <person name="Johannesson H."/>
        </authorList>
    </citation>
    <scope>NUCLEOTIDE SEQUENCE [LARGE SCALE GENOMIC DNA]</scope>
    <source>
        <strain evidence="3">CBS 340.73</strain>
    </source>
</reference>
<feature type="signal peptide" evidence="1">
    <location>
        <begin position="1"/>
        <end position="18"/>
    </location>
</feature>
<evidence type="ECO:0000313" key="2">
    <source>
        <dbReference type="EMBL" id="KAK3935785.1"/>
    </source>
</evidence>
<feature type="chain" id="PRO_5043011773" evidence="1">
    <location>
        <begin position="19"/>
        <end position="217"/>
    </location>
</feature>
<dbReference type="AlphaFoldDB" id="A0AAN6MYC9"/>
<organism evidence="2 3">
    <name type="scientific">Diplogelasinospora grovesii</name>
    <dbReference type="NCBI Taxonomy" id="303347"/>
    <lineage>
        <taxon>Eukaryota</taxon>
        <taxon>Fungi</taxon>
        <taxon>Dikarya</taxon>
        <taxon>Ascomycota</taxon>
        <taxon>Pezizomycotina</taxon>
        <taxon>Sordariomycetes</taxon>
        <taxon>Sordariomycetidae</taxon>
        <taxon>Sordariales</taxon>
        <taxon>Diplogelasinosporaceae</taxon>
        <taxon>Diplogelasinospora</taxon>
    </lineage>
</organism>
<gene>
    <name evidence="2" type="ORF">QBC46DRAFT_412697</name>
</gene>
<keyword evidence="3" id="KW-1185">Reference proteome</keyword>
<dbReference type="Proteomes" id="UP001303473">
    <property type="component" value="Unassembled WGS sequence"/>
</dbReference>